<dbReference type="EMBL" id="HBUE01113846">
    <property type="protein sequence ID" value="CAG6489966.1"/>
    <property type="molecule type" value="Transcribed_RNA"/>
</dbReference>
<protein>
    <submittedName>
        <fullName evidence="1">(northern house mosquito) hypothetical protein</fullName>
    </submittedName>
</protein>
<sequence length="157" mass="17433">MFSSRCRVLRTSCHSAFTAGGSESSQLTSNSQSCWYRILIFTSTGANQPNGSNSLDESDIIWRLVKVNEMSGRLTLNPYTSSVGNHWMPRAFTASPCSENFIRTGADSSVRCSWRSSWLFEVHLRSSNPADERISTTCCFRHVASFVSSAPDRKSST</sequence>
<organism evidence="1">
    <name type="scientific">Culex pipiens</name>
    <name type="common">House mosquito</name>
    <dbReference type="NCBI Taxonomy" id="7175"/>
    <lineage>
        <taxon>Eukaryota</taxon>
        <taxon>Metazoa</taxon>
        <taxon>Ecdysozoa</taxon>
        <taxon>Arthropoda</taxon>
        <taxon>Hexapoda</taxon>
        <taxon>Insecta</taxon>
        <taxon>Pterygota</taxon>
        <taxon>Neoptera</taxon>
        <taxon>Endopterygota</taxon>
        <taxon>Diptera</taxon>
        <taxon>Nematocera</taxon>
        <taxon>Culicoidea</taxon>
        <taxon>Culicidae</taxon>
        <taxon>Culicinae</taxon>
        <taxon>Culicini</taxon>
        <taxon>Culex</taxon>
        <taxon>Culex</taxon>
    </lineage>
</organism>
<proteinExistence type="predicted"/>
<dbReference type="EMBL" id="HBUE01113845">
    <property type="protein sequence ID" value="CAG6489962.1"/>
    <property type="molecule type" value="Transcribed_RNA"/>
</dbReference>
<name>A0A8D8CGB5_CULPI</name>
<dbReference type="EMBL" id="HBUE01113844">
    <property type="protein sequence ID" value="CAG6489960.1"/>
    <property type="molecule type" value="Transcribed_RNA"/>
</dbReference>
<accession>A0A8D8CGB5</accession>
<evidence type="ECO:0000313" key="1">
    <source>
        <dbReference type="EMBL" id="CAG6489966.1"/>
    </source>
</evidence>
<dbReference type="AlphaFoldDB" id="A0A8D8CGB5"/>
<reference evidence="1" key="1">
    <citation type="submission" date="2021-05" db="EMBL/GenBank/DDBJ databases">
        <authorList>
            <person name="Alioto T."/>
            <person name="Alioto T."/>
            <person name="Gomez Garrido J."/>
        </authorList>
    </citation>
    <scope>NUCLEOTIDE SEQUENCE</scope>
</reference>